<feature type="binding site" evidence="11">
    <location>
        <position position="10"/>
    </location>
    <ligand>
        <name>[4Fe-4S] cluster</name>
        <dbReference type="ChEBI" id="CHEBI:49883"/>
    </ligand>
</feature>
<evidence type="ECO:0000256" key="5">
    <source>
        <dbReference type="ARBA" id="ARBA00023004"/>
    </source>
</evidence>
<keyword evidence="4 11" id="KW-0479">Metal-binding</keyword>
<evidence type="ECO:0000256" key="3">
    <source>
        <dbReference type="ARBA" id="ARBA00022485"/>
    </source>
</evidence>
<evidence type="ECO:0000256" key="8">
    <source>
        <dbReference type="ARBA" id="ARBA00023125"/>
    </source>
</evidence>
<keyword evidence="5 11" id="KW-0408">Iron</keyword>
<evidence type="ECO:0000256" key="4">
    <source>
        <dbReference type="ARBA" id="ARBA00022723"/>
    </source>
</evidence>
<keyword evidence="15" id="KW-1185">Reference proteome</keyword>
<keyword evidence="11" id="KW-0963">Cytoplasm</keyword>
<comment type="PTM">
    <text evidence="11">Upon Fe-S cluster removal intramolecular disulfide bonds are formed.</text>
</comment>
<dbReference type="RefSeq" id="WP_344522336.1">
    <property type="nucleotide sequence ID" value="NZ_BAAAUG010000069.1"/>
</dbReference>
<feature type="domain" description="4Fe-4S Wbl-type" evidence="13">
    <location>
        <begin position="9"/>
        <end position="71"/>
    </location>
</feature>
<evidence type="ECO:0000256" key="2">
    <source>
        <dbReference type="ARBA" id="ARBA00006597"/>
    </source>
</evidence>
<sequence>MELWWRQAACADEDPDLFFPVGTSGPAEEDLLAAKRVCHRCPVIERCRTWALETGQPSGVWGGMGEDERSRRRQRAQKAETDRSPATN</sequence>
<feature type="region of interest" description="Disordered" evidence="12">
    <location>
        <begin position="55"/>
        <end position="88"/>
    </location>
</feature>
<keyword evidence="9 11" id="KW-1015">Disulfide bond</keyword>
<dbReference type="InterPro" id="IPR034768">
    <property type="entry name" value="4FE4S_WBL"/>
</dbReference>
<keyword evidence="7 11" id="KW-0805">Transcription regulation</keyword>
<feature type="compositionally biased region" description="Basic and acidic residues" evidence="12">
    <location>
        <begin position="77"/>
        <end position="88"/>
    </location>
</feature>
<evidence type="ECO:0000313" key="14">
    <source>
        <dbReference type="EMBL" id="GAA3113632.1"/>
    </source>
</evidence>
<evidence type="ECO:0000256" key="6">
    <source>
        <dbReference type="ARBA" id="ARBA00023014"/>
    </source>
</evidence>
<dbReference type="EMBL" id="BAAAUG010000069">
    <property type="protein sequence ID" value="GAA3113632.1"/>
    <property type="molecule type" value="Genomic_DNA"/>
</dbReference>
<keyword evidence="3 11" id="KW-0004">4Fe-4S</keyword>
<dbReference type="InterPro" id="IPR003482">
    <property type="entry name" value="Whib"/>
</dbReference>
<comment type="subcellular location">
    <subcellularLocation>
        <location evidence="1 11">Cytoplasm</location>
    </subcellularLocation>
</comment>
<dbReference type="PANTHER" id="PTHR38839:SF6">
    <property type="entry name" value="TRANSCRIPTIONAL REGULATOR WHIB1"/>
    <property type="match status" value="1"/>
</dbReference>
<accession>A0ABP6MJI9</accession>
<proteinExistence type="inferred from homology"/>
<evidence type="ECO:0000313" key="15">
    <source>
        <dbReference type="Proteomes" id="UP001501637"/>
    </source>
</evidence>
<evidence type="ECO:0000256" key="12">
    <source>
        <dbReference type="SAM" id="MobiDB-lite"/>
    </source>
</evidence>
<comment type="cofactor">
    <cofactor evidence="11">
        <name>[4Fe-4S] cluster</name>
        <dbReference type="ChEBI" id="CHEBI:49883"/>
    </cofactor>
    <text evidence="11">Binds 1 [4Fe-4S] cluster per subunit. Following nitrosylation of the [4Fe-4S] cluster binds 1 [4Fe-8(NO)] cluster per subunit.</text>
</comment>
<reference evidence="15" key="1">
    <citation type="journal article" date="2019" name="Int. J. Syst. Evol. Microbiol.">
        <title>The Global Catalogue of Microorganisms (GCM) 10K type strain sequencing project: providing services to taxonomists for standard genome sequencing and annotation.</title>
        <authorList>
            <consortium name="The Broad Institute Genomics Platform"/>
            <consortium name="The Broad Institute Genome Sequencing Center for Infectious Disease"/>
            <person name="Wu L."/>
            <person name="Ma J."/>
        </authorList>
    </citation>
    <scope>NUCLEOTIDE SEQUENCE [LARGE SCALE GENOMIC DNA]</scope>
    <source>
        <strain evidence="15">JCM 9092</strain>
    </source>
</reference>
<dbReference type="Proteomes" id="UP001501637">
    <property type="component" value="Unassembled WGS sequence"/>
</dbReference>
<comment type="PTM">
    <text evidence="11">The Fe-S cluster can be nitrosylated by nitric oxide (NO).</text>
</comment>
<dbReference type="HAMAP" id="MF_01479">
    <property type="entry name" value="WhiB"/>
    <property type="match status" value="1"/>
</dbReference>
<keyword evidence="10 11" id="KW-0804">Transcription</keyword>
<dbReference type="Pfam" id="PF02467">
    <property type="entry name" value="Whib"/>
    <property type="match status" value="1"/>
</dbReference>
<dbReference type="PANTHER" id="PTHR38839">
    <property type="entry name" value="TRANSCRIPTIONAL REGULATOR WHID-RELATED"/>
    <property type="match status" value="1"/>
</dbReference>
<keyword evidence="8 11" id="KW-0238">DNA-binding</keyword>
<comment type="function">
    <text evidence="11">Acts as a transcriptional regulator. Probably redox-responsive. The apo- but not holo-form probably binds DNA.</text>
</comment>
<evidence type="ECO:0000256" key="9">
    <source>
        <dbReference type="ARBA" id="ARBA00023157"/>
    </source>
</evidence>
<feature type="binding site" evidence="11">
    <location>
        <position position="38"/>
    </location>
    <ligand>
        <name>[4Fe-4S] cluster</name>
        <dbReference type="ChEBI" id="CHEBI:49883"/>
    </ligand>
</feature>
<organism evidence="14 15">
    <name type="scientific">Streptomyces rectiviolaceus</name>
    <dbReference type="NCBI Taxonomy" id="332591"/>
    <lineage>
        <taxon>Bacteria</taxon>
        <taxon>Bacillati</taxon>
        <taxon>Actinomycetota</taxon>
        <taxon>Actinomycetes</taxon>
        <taxon>Kitasatosporales</taxon>
        <taxon>Streptomycetaceae</taxon>
        <taxon>Streptomyces</taxon>
    </lineage>
</organism>
<feature type="binding site" evidence="11">
    <location>
        <position position="47"/>
    </location>
    <ligand>
        <name>[4Fe-4S] cluster</name>
        <dbReference type="ChEBI" id="CHEBI:49883"/>
    </ligand>
</feature>
<protein>
    <recommendedName>
        <fullName evidence="11">Transcriptional regulator WhiB</fullName>
    </recommendedName>
</protein>
<evidence type="ECO:0000256" key="7">
    <source>
        <dbReference type="ARBA" id="ARBA00023015"/>
    </source>
</evidence>
<name>A0ABP6MJI9_9ACTN</name>
<keyword evidence="6 11" id="KW-0411">Iron-sulfur</keyword>
<evidence type="ECO:0000256" key="10">
    <source>
        <dbReference type="ARBA" id="ARBA00023163"/>
    </source>
</evidence>
<evidence type="ECO:0000259" key="13">
    <source>
        <dbReference type="PROSITE" id="PS51674"/>
    </source>
</evidence>
<comment type="caution">
    <text evidence="14">The sequence shown here is derived from an EMBL/GenBank/DDBJ whole genome shotgun (WGS) entry which is preliminary data.</text>
</comment>
<dbReference type="PROSITE" id="PS51674">
    <property type="entry name" value="4FE4S_WBL"/>
    <property type="match status" value="1"/>
</dbReference>
<feature type="binding site" evidence="11">
    <location>
        <position position="41"/>
    </location>
    <ligand>
        <name>[4Fe-4S] cluster</name>
        <dbReference type="ChEBI" id="CHEBI:49883"/>
    </ligand>
</feature>
<evidence type="ECO:0000256" key="11">
    <source>
        <dbReference type="HAMAP-Rule" id="MF_01479"/>
    </source>
</evidence>
<evidence type="ECO:0000256" key="1">
    <source>
        <dbReference type="ARBA" id="ARBA00004496"/>
    </source>
</evidence>
<gene>
    <name evidence="14" type="primary">whiB1</name>
    <name evidence="11" type="synonym">whiB</name>
    <name evidence="14" type="ORF">GCM10010449_39810</name>
</gene>
<comment type="similarity">
    <text evidence="2 11">Belongs to the WhiB family.</text>
</comment>